<evidence type="ECO:0000259" key="1">
    <source>
        <dbReference type="Pfam" id="PF04965"/>
    </source>
</evidence>
<protein>
    <submittedName>
        <fullName evidence="2">Uncharacterized protein similar to VCA0109</fullName>
    </submittedName>
</protein>
<accession>A0A3B1AG98</accession>
<dbReference type="EMBL" id="UOFS01000013">
    <property type="protein sequence ID" value="VAW92924.1"/>
    <property type="molecule type" value="Genomic_DNA"/>
</dbReference>
<dbReference type="NCBIfam" id="TIGR03357">
    <property type="entry name" value="VI_zyme"/>
    <property type="match status" value="1"/>
</dbReference>
<dbReference type="InterPro" id="IPR007048">
    <property type="entry name" value="IraD/Gp25-like"/>
</dbReference>
<gene>
    <name evidence="2" type="ORF">MNBD_GAMMA22-530</name>
</gene>
<dbReference type="InterPro" id="IPR017737">
    <property type="entry name" value="TssE1-like"/>
</dbReference>
<feature type="domain" description="IraD/Gp25-like" evidence="1">
    <location>
        <begin position="31"/>
        <end position="112"/>
    </location>
</feature>
<name>A0A3B1AG98_9ZZZZ</name>
<organism evidence="2">
    <name type="scientific">hydrothermal vent metagenome</name>
    <dbReference type="NCBI Taxonomy" id="652676"/>
    <lineage>
        <taxon>unclassified sequences</taxon>
        <taxon>metagenomes</taxon>
        <taxon>ecological metagenomes</taxon>
    </lineage>
</organism>
<reference evidence="2" key="1">
    <citation type="submission" date="2018-06" db="EMBL/GenBank/DDBJ databases">
        <authorList>
            <person name="Zhirakovskaya E."/>
        </authorList>
    </citation>
    <scope>NUCLEOTIDE SEQUENCE</scope>
</reference>
<dbReference type="Pfam" id="PF04965">
    <property type="entry name" value="GPW_gp25"/>
    <property type="match status" value="1"/>
</dbReference>
<evidence type="ECO:0000313" key="2">
    <source>
        <dbReference type="EMBL" id="VAW92924.1"/>
    </source>
</evidence>
<dbReference type="AlphaFoldDB" id="A0A3B1AG98"/>
<proteinExistence type="predicted"/>
<dbReference type="SUPFAM" id="SSF160719">
    <property type="entry name" value="gpW/gp25-like"/>
    <property type="match status" value="1"/>
</dbReference>
<sequence length="139" mass="15740">MHHALFEILTGEYADGRKISNIPSEYDITVSVKDHLTRLLNARLGAMRHLPDYGLPDISNIQQKLPYSIKDMVEAIKNSILKYEPRLKQVDVFSKPMSGTDCILQLAVNARLPTGQYVQFETYFMSGGLARVEQGITKR</sequence>
<dbReference type="Gene3D" id="3.10.450.40">
    <property type="match status" value="1"/>
</dbReference>